<dbReference type="Proteomes" id="UP000182517">
    <property type="component" value="Chromosome"/>
</dbReference>
<dbReference type="PANTHER" id="PTHR37530:SF1">
    <property type="entry name" value="OUTER MEMBRANE PROTEIN SLP"/>
    <property type="match status" value="1"/>
</dbReference>
<organism evidence="1 2">
    <name type="scientific">Syntrophotalea acetylenivorans</name>
    <dbReference type="NCBI Taxonomy" id="1842532"/>
    <lineage>
        <taxon>Bacteria</taxon>
        <taxon>Pseudomonadati</taxon>
        <taxon>Thermodesulfobacteriota</taxon>
        <taxon>Desulfuromonadia</taxon>
        <taxon>Desulfuromonadales</taxon>
        <taxon>Syntrophotaleaceae</taxon>
        <taxon>Syntrophotalea</taxon>
    </lineage>
</organism>
<dbReference type="PIRSF" id="PIRSF004982">
    <property type="entry name" value="SlP"/>
    <property type="match status" value="1"/>
</dbReference>
<proteinExistence type="predicted"/>
<keyword evidence="2" id="KW-1185">Reference proteome</keyword>
<dbReference type="AlphaFoldDB" id="A0A1L3GRB1"/>
<dbReference type="EMBL" id="CP015519">
    <property type="protein sequence ID" value="APG28481.1"/>
    <property type="molecule type" value="Genomic_DNA"/>
</dbReference>
<reference evidence="1 2" key="1">
    <citation type="journal article" date="2017" name="Genome Announc.">
        <title>Complete Genome Sequences of Two Acetylene-Fermenting Pelobacter acetylenicus Strains.</title>
        <authorList>
            <person name="Sutton J.M."/>
            <person name="Baesman S.M."/>
            <person name="Fierst J.L."/>
            <person name="Poret-Peterson A.T."/>
            <person name="Oremland R.S."/>
            <person name="Dunlap D.S."/>
            <person name="Akob D.M."/>
        </authorList>
    </citation>
    <scope>NUCLEOTIDE SEQUENCE [LARGE SCALE GENOMIC DNA]</scope>
    <source>
        <strain evidence="1 2">SFB93</strain>
    </source>
</reference>
<dbReference type="STRING" id="1842532.A7E78_11885"/>
<name>A0A1L3GRB1_9BACT</name>
<dbReference type="PROSITE" id="PS51257">
    <property type="entry name" value="PROKAR_LIPOPROTEIN"/>
    <property type="match status" value="1"/>
</dbReference>
<dbReference type="OrthoDB" id="5397282at2"/>
<dbReference type="PANTHER" id="PTHR37530">
    <property type="entry name" value="OUTER MEMBRANE PROTEIN SLP"/>
    <property type="match status" value="1"/>
</dbReference>
<dbReference type="InterPro" id="IPR004658">
    <property type="entry name" value="OMP_Slp"/>
</dbReference>
<evidence type="ECO:0000313" key="1">
    <source>
        <dbReference type="EMBL" id="APG28481.1"/>
    </source>
</evidence>
<dbReference type="KEGG" id="pef:A7E78_11885"/>
<evidence type="ECO:0000313" key="2">
    <source>
        <dbReference type="Proteomes" id="UP000182517"/>
    </source>
</evidence>
<accession>A0A1L3GRB1</accession>
<dbReference type="RefSeq" id="WP_072284508.1">
    <property type="nucleotide sequence ID" value="NZ_CP015519.1"/>
</dbReference>
<dbReference type="Pfam" id="PF03843">
    <property type="entry name" value="Slp"/>
    <property type="match status" value="1"/>
</dbReference>
<evidence type="ECO:0008006" key="3">
    <source>
        <dbReference type="Google" id="ProtNLM"/>
    </source>
</evidence>
<sequence length="179" mass="20833">MNRSGYVLGLLLFLLTLGGCGSVLSKDALYGVNYEVDYAQLKASPQTYTGKTVIVGGMILENELNNAGTTLEILKYTLDNRDEPQNPDEVNGRFLARTSQLLDPSIYKDGRLVTLVATLKGVESRPLQKISYSYPVFEIVELYLVPERKSEWPGYYPHYYDPWPYWHRYPYWYRHPYWW</sequence>
<gene>
    <name evidence="1" type="ORF">A7E78_11885</name>
</gene>
<protein>
    <recommendedName>
        <fullName evidence="3">Outer membrane lipoprotein, Slp family</fullName>
    </recommendedName>
</protein>
<dbReference type="GO" id="GO:0019867">
    <property type="term" value="C:outer membrane"/>
    <property type="evidence" value="ECO:0007669"/>
    <property type="project" value="InterPro"/>
</dbReference>